<accession>A0A2U1L0Z5</accession>
<proteinExistence type="predicted"/>
<keyword evidence="2" id="KW-1185">Reference proteome</keyword>
<protein>
    <submittedName>
        <fullName evidence="1">Uncharacterized protein</fullName>
    </submittedName>
</protein>
<dbReference type="AlphaFoldDB" id="A0A2U1L0Z5"/>
<comment type="caution">
    <text evidence="1">The sequence shown here is derived from an EMBL/GenBank/DDBJ whole genome shotgun (WGS) entry which is preliminary data.</text>
</comment>
<dbReference type="Proteomes" id="UP000245207">
    <property type="component" value="Unassembled WGS sequence"/>
</dbReference>
<evidence type="ECO:0000313" key="1">
    <source>
        <dbReference type="EMBL" id="PWA42673.1"/>
    </source>
</evidence>
<organism evidence="1 2">
    <name type="scientific">Artemisia annua</name>
    <name type="common">Sweet wormwood</name>
    <dbReference type="NCBI Taxonomy" id="35608"/>
    <lineage>
        <taxon>Eukaryota</taxon>
        <taxon>Viridiplantae</taxon>
        <taxon>Streptophyta</taxon>
        <taxon>Embryophyta</taxon>
        <taxon>Tracheophyta</taxon>
        <taxon>Spermatophyta</taxon>
        <taxon>Magnoliopsida</taxon>
        <taxon>eudicotyledons</taxon>
        <taxon>Gunneridae</taxon>
        <taxon>Pentapetalae</taxon>
        <taxon>asterids</taxon>
        <taxon>campanulids</taxon>
        <taxon>Asterales</taxon>
        <taxon>Asteraceae</taxon>
        <taxon>Asteroideae</taxon>
        <taxon>Anthemideae</taxon>
        <taxon>Artemisiinae</taxon>
        <taxon>Artemisia</taxon>
    </lineage>
</organism>
<sequence>MTLKSTKEKKRKLNERMKLLRKLAAGPNTCEKIRARIEAESKKHKENGWVHDPMVHYRIMYTDLQKYGTEFGVSSQHSKDLCKLKREAIAIKEHFKTILLNNKKDIHSLLPSIEDVIQIVTHFYKETRDVPYNWRGRMFIPDLKRGTKIVYPKPETFGQPDHVLEFKYADESDEEDNEAQGKDVMVTDPMDFHLDILDAKIHMLVSRVGLYGLFAIVPNVCYPNKIDEKIWKEFEDFDNEECYELDDLLMRSVLEPFSIEVDHPIVSAIGNFAVKAFNKACEMHVKKSQHNNLHDFELMECKYIKTATSYYFFMVIEALEEGKRGVYEANVICNSFGGCMILCQFVLTGRKPFGTKEMSGKYFKCLQSICETVEQLYLEKLTRLEALYECLEGDERCKAQVYKDRLKKQHTDAVEALHWRLNSLKRTRLPDCNQMTVPDAWSHPDKDKTGMIRRAMDSGYDLYNLLD</sequence>
<gene>
    <name evidence="1" type="ORF">CTI12_AA538640</name>
</gene>
<dbReference type="EMBL" id="PKPP01012256">
    <property type="protein sequence ID" value="PWA42673.1"/>
    <property type="molecule type" value="Genomic_DNA"/>
</dbReference>
<evidence type="ECO:0000313" key="2">
    <source>
        <dbReference type="Proteomes" id="UP000245207"/>
    </source>
</evidence>
<reference evidence="1 2" key="1">
    <citation type="journal article" date="2018" name="Mol. Plant">
        <title>The genome of Artemisia annua provides insight into the evolution of Asteraceae family and artemisinin biosynthesis.</title>
        <authorList>
            <person name="Shen Q."/>
            <person name="Zhang L."/>
            <person name="Liao Z."/>
            <person name="Wang S."/>
            <person name="Yan T."/>
            <person name="Shi P."/>
            <person name="Liu M."/>
            <person name="Fu X."/>
            <person name="Pan Q."/>
            <person name="Wang Y."/>
            <person name="Lv Z."/>
            <person name="Lu X."/>
            <person name="Zhang F."/>
            <person name="Jiang W."/>
            <person name="Ma Y."/>
            <person name="Chen M."/>
            <person name="Hao X."/>
            <person name="Li L."/>
            <person name="Tang Y."/>
            <person name="Lv G."/>
            <person name="Zhou Y."/>
            <person name="Sun X."/>
            <person name="Brodelius P.E."/>
            <person name="Rose J.K.C."/>
            <person name="Tang K."/>
        </authorList>
    </citation>
    <scope>NUCLEOTIDE SEQUENCE [LARGE SCALE GENOMIC DNA]</scope>
    <source>
        <strain evidence="2">cv. Huhao1</strain>
        <tissue evidence="1">Leaf</tissue>
    </source>
</reference>
<name>A0A2U1L0Z5_ARTAN</name>